<feature type="non-terminal residue" evidence="1">
    <location>
        <position position="124"/>
    </location>
</feature>
<accession>A0A4Y7PZJ0</accession>
<dbReference type="AlphaFoldDB" id="A0A4Y7PZJ0"/>
<proteinExistence type="predicted"/>
<dbReference type="OrthoDB" id="3365698at2759"/>
<dbReference type="STRING" id="50990.A0A4Y7PZJ0"/>
<dbReference type="VEuPathDB" id="FungiDB:BD410DRAFT_725077"/>
<reference evidence="1 2" key="1">
    <citation type="submission" date="2018-06" db="EMBL/GenBank/DDBJ databases">
        <title>A transcriptomic atlas of mushroom development highlights an independent origin of complex multicellularity.</title>
        <authorList>
            <consortium name="DOE Joint Genome Institute"/>
            <person name="Krizsan K."/>
            <person name="Almasi E."/>
            <person name="Merenyi Z."/>
            <person name="Sahu N."/>
            <person name="Viragh M."/>
            <person name="Koszo T."/>
            <person name="Mondo S."/>
            <person name="Kiss B."/>
            <person name="Balint B."/>
            <person name="Kues U."/>
            <person name="Barry K."/>
            <person name="Hegedus J.C."/>
            <person name="Henrissat B."/>
            <person name="Johnson J."/>
            <person name="Lipzen A."/>
            <person name="Ohm R."/>
            <person name="Nagy I."/>
            <person name="Pangilinan J."/>
            <person name="Yan J."/>
            <person name="Xiong Y."/>
            <person name="Grigoriev I.V."/>
            <person name="Hibbett D.S."/>
            <person name="Nagy L.G."/>
        </authorList>
    </citation>
    <scope>NUCLEOTIDE SEQUENCE [LARGE SCALE GENOMIC DNA]</scope>
    <source>
        <strain evidence="1 2">SZMC22713</strain>
    </source>
</reference>
<gene>
    <name evidence="1" type="ORF">BD410DRAFT_725077</name>
</gene>
<dbReference type="EMBL" id="ML170185">
    <property type="protein sequence ID" value="TDL20814.1"/>
    <property type="molecule type" value="Genomic_DNA"/>
</dbReference>
<sequence length="124" mass="14156">MSRLSFEDVLGTNYVPGHNERYTIKIMVESMEAELVSLDQVTLPQVAERDKLKDKILACKALLAPTRRLPSELVREIFNHSLPSWLSKMEGSAFPRPRVSETPLSLAQVSRHWRQIALTTPSLW</sequence>
<name>A0A4Y7PZJ0_9AGAM</name>
<evidence type="ECO:0000313" key="1">
    <source>
        <dbReference type="EMBL" id="TDL20814.1"/>
    </source>
</evidence>
<protein>
    <submittedName>
        <fullName evidence="1">Uncharacterized protein</fullName>
    </submittedName>
</protein>
<dbReference type="Proteomes" id="UP000294933">
    <property type="component" value="Unassembled WGS sequence"/>
</dbReference>
<organism evidence="1 2">
    <name type="scientific">Rickenella mellea</name>
    <dbReference type="NCBI Taxonomy" id="50990"/>
    <lineage>
        <taxon>Eukaryota</taxon>
        <taxon>Fungi</taxon>
        <taxon>Dikarya</taxon>
        <taxon>Basidiomycota</taxon>
        <taxon>Agaricomycotina</taxon>
        <taxon>Agaricomycetes</taxon>
        <taxon>Hymenochaetales</taxon>
        <taxon>Rickenellaceae</taxon>
        <taxon>Rickenella</taxon>
    </lineage>
</organism>
<keyword evidence="2" id="KW-1185">Reference proteome</keyword>
<evidence type="ECO:0000313" key="2">
    <source>
        <dbReference type="Proteomes" id="UP000294933"/>
    </source>
</evidence>
<dbReference type="Gene3D" id="1.20.1280.50">
    <property type="match status" value="1"/>
</dbReference>